<dbReference type="EMBL" id="JBHFAB010000003">
    <property type="protein sequence ID" value="MFC1416126.1"/>
    <property type="molecule type" value="Genomic_DNA"/>
</dbReference>
<gene>
    <name evidence="8" type="ORF">ACEZDE_05665</name>
</gene>
<evidence type="ECO:0000256" key="4">
    <source>
        <dbReference type="ARBA" id="ARBA00022989"/>
    </source>
</evidence>
<feature type="transmembrane region" description="Helical" evidence="6">
    <location>
        <begin position="187"/>
        <end position="206"/>
    </location>
</feature>
<evidence type="ECO:0000256" key="3">
    <source>
        <dbReference type="ARBA" id="ARBA00022692"/>
    </source>
</evidence>
<feature type="transmembrane region" description="Helical" evidence="6">
    <location>
        <begin position="211"/>
        <end position="231"/>
    </location>
</feature>
<evidence type="ECO:0000259" key="7">
    <source>
        <dbReference type="PROSITE" id="PS50156"/>
    </source>
</evidence>
<feature type="transmembrane region" description="Helical" evidence="6">
    <location>
        <begin position="285"/>
        <end position="305"/>
    </location>
</feature>
<keyword evidence="9" id="KW-1185">Reference proteome</keyword>
<feature type="transmembrane region" description="Helical" evidence="6">
    <location>
        <begin position="368"/>
        <end position="388"/>
    </location>
</feature>
<evidence type="ECO:0000256" key="6">
    <source>
        <dbReference type="SAM" id="Phobius"/>
    </source>
</evidence>
<feature type="transmembrane region" description="Helical" evidence="6">
    <location>
        <begin position="237"/>
        <end position="258"/>
    </location>
</feature>
<dbReference type="SUPFAM" id="SSF82866">
    <property type="entry name" value="Multidrug efflux transporter AcrB transmembrane domain"/>
    <property type="match status" value="2"/>
</dbReference>
<accession>A0ABV6VQZ4</accession>
<dbReference type="Proteomes" id="UP001592531">
    <property type="component" value="Unassembled WGS sequence"/>
</dbReference>
<evidence type="ECO:0000313" key="9">
    <source>
        <dbReference type="Proteomes" id="UP001592531"/>
    </source>
</evidence>
<comment type="caution">
    <text evidence="8">The sequence shown here is derived from an EMBL/GenBank/DDBJ whole genome shotgun (WGS) entry which is preliminary data.</text>
</comment>
<keyword evidence="5 6" id="KW-0472">Membrane</keyword>
<name>A0ABV6VQZ4_9ACTN</name>
<dbReference type="RefSeq" id="WP_380533055.1">
    <property type="nucleotide sequence ID" value="NZ_JBHFAB010000003.1"/>
</dbReference>
<comment type="subcellular location">
    <subcellularLocation>
        <location evidence="1">Cell membrane</location>
        <topology evidence="1">Multi-pass membrane protein</topology>
    </subcellularLocation>
</comment>
<feature type="transmembrane region" description="Helical" evidence="6">
    <location>
        <begin position="544"/>
        <end position="563"/>
    </location>
</feature>
<reference evidence="8 9" key="1">
    <citation type="submission" date="2024-09" db="EMBL/GenBank/DDBJ databases">
        <authorList>
            <person name="Lee S.D."/>
        </authorList>
    </citation>
    <scope>NUCLEOTIDE SEQUENCE [LARGE SCALE GENOMIC DNA]</scope>
    <source>
        <strain evidence="8 9">N8-3</strain>
    </source>
</reference>
<keyword evidence="2" id="KW-1003">Cell membrane</keyword>
<dbReference type="Gene3D" id="1.20.1640.10">
    <property type="entry name" value="Multidrug efflux transporter AcrB transmembrane domain"/>
    <property type="match status" value="2"/>
</dbReference>
<feature type="transmembrane region" description="Helical" evidence="6">
    <location>
        <begin position="512"/>
        <end position="532"/>
    </location>
</feature>
<feature type="transmembrane region" description="Helical" evidence="6">
    <location>
        <begin position="657"/>
        <end position="677"/>
    </location>
</feature>
<feature type="transmembrane region" description="Helical" evidence="6">
    <location>
        <begin position="583"/>
        <end position="605"/>
    </location>
</feature>
<evidence type="ECO:0000256" key="5">
    <source>
        <dbReference type="ARBA" id="ARBA00023136"/>
    </source>
</evidence>
<dbReference type="Pfam" id="PF03176">
    <property type="entry name" value="MMPL"/>
    <property type="match status" value="2"/>
</dbReference>
<evidence type="ECO:0000256" key="1">
    <source>
        <dbReference type="ARBA" id="ARBA00004651"/>
    </source>
</evidence>
<dbReference type="InterPro" id="IPR004869">
    <property type="entry name" value="MMPL_dom"/>
</dbReference>
<evidence type="ECO:0000256" key="2">
    <source>
        <dbReference type="ARBA" id="ARBA00022475"/>
    </source>
</evidence>
<feature type="transmembrane region" description="Helical" evidence="6">
    <location>
        <begin position="632"/>
        <end position="651"/>
    </location>
</feature>
<proteinExistence type="predicted"/>
<dbReference type="InterPro" id="IPR050545">
    <property type="entry name" value="Mycobact_MmpL"/>
</dbReference>
<dbReference type="PROSITE" id="PS50156">
    <property type="entry name" value="SSD"/>
    <property type="match status" value="1"/>
</dbReference>
<dbReference type="InterPro" id="IPR000731">
    <property type="entry name" value="SSD"/>
</dbReference>
<dbReference type="PANTHER" id="PTHR33406">
    <property type="entry name" value="MEMBRANE PROTEIN MJ1562-RELATED"/>
    <property type="match status" value="1"/>
</dbReference>
<sequence>MNTLSEFVIARRRWVAALWLVALVCGIAATGGINKHLSNEFSLPGQPGFKANQQIVAQYGNGASVAPLVPVVTLPPGTTVDDPAAKAALTRGFDSVATIKGVRVASYANTGDRHFVSADGRTSYGLVFRPPFATNGFNDNDIAAQSATTVADLKAALPAGSVVQLTGMDPLATAGTTSSGSGVLTEALLSGLGALAVLLFVFGSLLALLPLLVAAVSVTSSFLAILGLTYLTDVSSIVQFLVGVIGLGVAIDYSLLVVTRWREEIAHGHDNETAVRESLKHAGSAVAFSGVTVAIGLASMLVLPVPFLRSIALGGMTIPLVSVLVSLTLLPALLLGVGKRLDWPKLRQESTASRGWTRWAGFIVKRRWIAALVSLAVLGFLFVAAFGLKIGEPGADSLANAGPARAGLVTLEHSGFSTGVLTPIEVLAPKDSAAAVTAAAEHTGGVLTAISPTGAGWQHDSTAMVVVIPGTETTGPTGQSILRHVRTATEQAAPAAMTGGSGATDVDMISAVYGNLPLMLTLIGLVTIVLLTRAFRSIVLAVKAFLLNVLSVGAVYGVLRLLWQDGHGSQVIFGVPATHAITSWVPLMVFAFLYGLSMDYEVFILSRMREEYDKSGSTTTAVVQGIGRTGRLVTCAALILFGSFAALSSSSETMLKIFGSALAIGILLDATVVRALLVPALVSLLGRWNWYLPGWAARALRVAPSPLPVPTEDVPERVPEPSVAG</sequence>
<organism evidence="8 9">
    <name type="scientific">Streptacidiphilus cavernicola</name>
    <dbReference type="NCBI Taxonomy" id="3342716"/>
    <lineage>
        <taxon>Bacteria</taxon>
        <taxon>Bacillati</taxon>
        <taxon>Actinomycetota</taxon>
        <taxon>Actinomycetes</taxon>
        <taxon>Kitasatosporales</taxon>
        <taxon>Streptomycetaceae</taxon>
        <taxon>Streptacidiphilus</taxon>
    </lineage>
</organism>
<keyword evidence="3 6" id="KW-0812">Transmembrane</keyword>
<protein>
    <submittedName>
        <fullName evidence="8">MMPL family transporter</fullName>
    </submittedName>
</protein>
<feature type="domain" description="SSD" evidence="7">
    <location>
        <begin position="206"/>
        <end position="336"/>
    </location>
</feature>
<keyword evidence="4 6" id="KW-1133">Transmembrane helix</keyword>
<feature type="transmembrane region" description="Helical" evidence="6">
    <location>
        <begin position="311"/>
        <end position="337"/>
    </location>
</feature>
<evidence type="ECO:0000313" key="8">
    <source>
        <dbReference type="EMBL" id="MFC1416126.1"/>
    </source>
</evidence>
<dbReference type="PANTHER" id="PTHR33406:SF13">
    <property type="entry name" value="MEMBRANE PROTEIN YDFJ"/>
    <property type="match status" value="1"/>
</dbReference>